<protein>
    <submittedName>
        <fullName evidence="1">Pentapeptide repeat-containing protein</fullName>
    </submittedName>
</protein>
<dbReference type="PANTHER" id="PTHR14136:SF17">
    <property type="entry name" value="BTB_POZ DOMAIN-CONTAINING PROTEIN KCTD9"/>
    <property type="match status" value="1"/>
</dbReference>
<accession>A0A941D2N9</accession>
<dbReference type="Proteomes" id="UP000622580">
    <property type="component" value="Unassembled WGS sequence"/>
</dbReference>
<dbReference type="InterPro" id="IPR051082">
    <property type="entry name" value="Pentapeptide-BTB/POZ_domain"/>
</dbReference>
<name>A0A941D2N9_9CAUL</name>
<gene>
    <name evidence="1" type="ORF">JKL49_15440</name>
</gene>
<dbReference type="Gene3D" id="2.160.20.80">
    <property type="entry name" value="E3 ubiquitin-protein ligase SopA"/>
    <property type="match status" value="3"/>
</dbReference>
<dbReference type="InterPro" id="IPR001646">
    <property type="entry name" value="5peptide_repeat"/>
</dbReference>
<dbReference type="Pfam" id="PF00805">
    <property type="entry name" value="Pentapeptide"/>
    <property type="match status" value="3"/>
</dbReference>
<dbReference type="PANTHER" id="PTHR14136">
    <property type="entry name" value="BTB_POZ DOMAIN-CONTAINING PROTEIN KCTD9"/>
    <property type="match status" value="1"/>
</dbReference>
<sequence>MRGVLVQKAIERFTQAELVGHVLSHEKFLAGSPGGRRMILPMADLTGLAMPRRNLADADLSGASMRGCDLSGTILDRAMLFGSDLRGSNLAGASLLRADLRGAVLCGADLSGADLTDADFRPGQIAAHSAQGFISVSQRQRAGMPDGISSRIRADVNTAYATDFSDATLRGAKMNGAKMKSAKFTSALLEAADFTSANLENADFTNAVMSGVQLMGSTTHEAIMDRVVHAPSAEALARRPALLDSLAGHQVWCLTNGRQGSAAQVEGADLRVVGDALAAGQLTCLQAPGACFVGLNLGGAFLQAANLEGADLRGANLRGADLRGARLAGANLARADLRGATLLHLEIDGRTTNTDLTGARFSYADCRGALLSPGQLDLADAAEARFDKAA</sequence>
<proteinExistence type="predicted"/>
<dbReference type="SUPFAM" id="SSF141571">
    <property type="entry name" value="Pentapeptide repeat-like"/>
    <property type="match status" value="2"/>
</dbReference>
<keyword evidence="2" id="KW-1185">Reference proteome</keyword>
<organism evidence="1 2">
    <name type="scientific">Phenylobacterium glaciei</name>
    <dbReference type="NCBI Taxonomy" id="2803784"/>
    <lineage>
        <taxon>Bacteria</taxon>
        <taxon>Pseudomonadati</taxon>
        <taxon>Pseudomonadota</taxon>
        <taxon>Alphaproteobacteria</taxon>
        <taxon>Caulobacterales</taxon>
        <taxon>Caulobacteraceae</taxon>
        <taxon>Phenylobacterium</taxon>
    </lineage>
</organism>
<dbReference type="AlphaFoldDB" id="A0A941D2N9"/>
<comment type="caution">
    <text evidence="1">The sequence shown here is derived from an EMBL/GenBank/DDBJ whole genome shotgun (WGS) entry which is preliminary data.</text>
</comment>
<evidence type="ECO:0000313" key="2">
    <source>
        <dbReference type="Proteomes" id="UP000622580"/>
    </source>
</evidence>
<evidence type="ECO:0000313" key="1">
    <source>
        <dbReference type="EMBL" id="MBR7620787.1"/>
    </source>
</evidence>
<dbReference type="RefSeq" id="WP_215341511.1">
    <property type="nucleotide sequence ID" value="NZ_JAGSGD010000001.1"/>
</dbReference>
<reference evidence="1" key="1">
    <citation type="submission" date="2021-04" db="EMBL/GenBank/DDBJ databases">
        <title>Draft genome assembly of strain Phenylobacterium sp. 20VBR1 using MiniION and Illumina platforms.</title>
        <authorList>
            <person name="Thomas F.A."/>
            <person name="Krishnan K.P."/>
            <person name="Sinha R.K."/>
        </authorList>
    </citation>
    <scope>NUCLEOTIDE SEQUENCE</scope>
    <source>
        <strain evidence="1">20VBR1</strain>
    </source>
</reference>
<dbReference type="EMBL" id="JAGSGD010000001">
    <property type="protein sequence ID" value="MBR7620787.1"/>
    <property type="molecule type" value="Genomic_DNA"/>
</dbReference>